<dbReference type="Gramene" id="Kaladp0040s0546.1.v1.1">
    <property type="protein sequence ID" value="Kaladp0040s0546.1.v1.1.CDS.1"/>
    <property type="gene ID" value="Kaladp0040s0546.v1.1"/>
</dbReference>
<organism evidence="1 2">
    <name type="scientific">Kalanchoe fedtschenkoi</name>
    <name type="common">Lavender scallops</name>
    <name type="synonym">South American air plant</name>
    <dbReference type="NCBI Taxonomy" id="63787"/>
    <lineage>
        <taxon>Eukaryota</taxon>
        <taxon>Viridiplantae</taxon>
        <taxon>Streptophyta</taxon>
        <taxon>Embryophyta</taxon>
        <taxon>Tracheophyta</taxon>
        <taxon>Spermatophyta</taxon>
        <taxon>Magnoliopsida</taxon>
        <taxon>eudicotyledons</taxon>
        <taxon>Gunneridae</taxon>
        <taxon>Pentapetalae</taxon>
        <taxon>Saxifragales</taxon>
        <taxon>Crassulaceae</taxon>
        <taxon>Kalanchoe</taxon>
    </lineage>
</organism>
<evidence type="ECO:0000313" key="2">
    <source>
        <dbReference type="Proteomes" id="UP000594263"/>
    </source>
</evidence>
<sequence length="103" mass="11703">MDGLSSRQRRRWGEGMEEQNDLLLQHRLHLFFCSTFSSLSPYTTPPTSTPRASAATVHSFSFASAIRICCPLCLRSNFFPIEFEPVSNPAVSMLKLGYLWMLD</sequence>
<dbReference type="AlphaFoldDB" id="A0A7N0TNT8"/>
<keyword evidence="2" id="KW-1185">Reference proteome</keyword>
<reference evidence="1" key="1">
    <citation type="submission" date="2021-01" db="UniProtKB">
        <authorList>
            <consortium name="EnsemblPlants"/>
        </authorList>
    </citation>
    <scope>IDENTIFICATION</scope>
</reference>
<dbReference type="EnsemblPlants" id="Kaladp0040s0546.1.v1.1">
    <property type="protein sequence ID" value="Kaladp0040s0546.1.v1.1.CDS.1"/>
    <property type="gene ID" value="Kaladp0040s0546.v1.1"/>
</dbReference>
<proteinExistence type="predicted"/>
<dbReference type="Proteomes" id="UP000594263">
    <property type="component" value="Unplaced"/>
</dbReference>
<evidence type="ECO:0000313" key="1">
    <source>
        <dbReference type="EnsemblPlants" id="Kaladp0040s0546.1.v1.1.CDS.1"/>
    </source>
</evidence>
<accession>A0A7N0TNT8</accession>
<protein>
    <submittedName>
        <fullName evidence="1">Uncharacterized protein</fullName>
    </submittedName>
</protein>
<name>A0A7N0TNT8_KALFE</name>